<proteinExistence type="predicted"/>
<accession>A0ABM6HWN4</accession>
<keyword evidence="3" id="KW-1185">Reference proteome</keyword>
<protein>
    <submittedName>
        <fullName evidence="2">Uncharacterized protein</fullName>
    </submittedName>
</protein>
<evidence type="ECO:0000256" key="1">
    <source>
        <dbReference type="SAM" id="MobiDB-lite"/>
    </source>
</evidence>
<evidence type="ECO:0000313" key="3">
    <source>
        <dbReference type="Proteomes" id="UP000188174"/>
    </source>
</evidence>
<evidence type="ECO:0000313" key="2">
    <source>
        <dbReference type="EMBL" id="AQQ02469.1"/>
    </source>
</evidence>
<sequence length="459" mass="50736">MKTHPLPSVDSQILYKRYQPLDGDAIMAVIVAVVEKAGVPRSACQLLNTSDEINKRFLCGKFHVLVTQSGLFEHTPLIDAALETIYARTAFPEAADLLNEIAACTQISVRKSLIPTDSLPENLKTLSGVESLAFCEAEETLQAMEIARLITAIIVERSQPDAVFWAPSSFLLKPDAFSALARASNHDDLYLLPNPYGQQDPETGEQLIGMMGIGSQWLTGYRVEVLPCRLPLEYLAEILVAFSKFMNESNRLIDDGDVFGRDENEKIQVIYHEEDDDGLGTIELKVVHNPKFGILREDVPTKYVRYDEDLNESGSYTDGSEDTELDPHDPVDAAILERLQELKGEPSSQEPSDVRSEEAFEQEMSALDRPDQPVKPAYPETAKPVSPPTASQVHQTIATAAGQLDDTRIAGKTSPSSKRMSVAELRDFVKQAQVSNETSEKAGKKPGFLAKLFKRKADQ</sequence>
<organism evidence="2 3">
    <name type="scientific">Roseibium algicola</name>
    <dbReference type="NCBI Taxonomy" id="2857014"/>
    <lineage>
        <taxon>Bacteria</taxon>
        <taxon>Pseudomonadati</taxon>
        <taxon>Pseudomonadota</taxon>
        <taxon>Alphaproteobacteria</taxon>
        <taxon>Hyphomicrobiales</taxon>
        <taxon>Stappiaceae</taxon>
        <taxon>Roseibium</taxon>
    </lineage>
</organism>
<gene>
    <name evidence="2" type="ORF">B0E33_01725</name>
</gene>
<name>A0ABM6HWN4_9HYPH</name>
<feature type="region of interest" description="Disordered" evidence="1">
    <location>
        <begin position="343"/>
        <end position="459"/>
    </location>
</feature>
<feature type="compositionally biased region" description="Polar residues" evidence="1">
    <location>
        <begin position="388"/>
        <end position="398"/>
    </location>
</feature>
<dbReference type="EMBL" id="CP019630">
    <property type="protein sequence ID" value="AQQ02469.1"/>
    <property type="molecule type" value="Genomic_DNA"/>
</dbReference>
<dbReference type="Proteomes" id="UP000188174">
    <property type="component" value="Chromosome"/>
</dbReference>
<reference evidence="2 3" key="1">
    <citation type="submission" date="2017-02" db="EMBL/GenBank/DDBJ databases">
        <authorList>
            <person name="Jeong S."/>
        </authorList>
    </citation>
    <scope>NUCLEOTIDE SEQUENCE [LARGE SCALE GENOMIC DNA]</scope>
    <source>
        <strain evidence="2 3">RMAR6-6</strain>
    </source>
</reference>